<name>A0A482UZF7_ASBVE</name>
<dbReference type="AlphaFoldDB" id="A0A482UZF7"/>
<sequence length="226" mass="25364">MMAPIRLLAMALALASSTARSSHPFESARNQYEARQDRPQPLLAEATDRPELTKKLAPGKATAFDLQVGCGDGLIREQLRSETDKDKLARRRRRRSYSPWSGQVSYPVPYQSISVWKPPVYQLSRPYYVPIFGAAGRPPIYFPPQPLLINPGVPKDNPVRKFQGPPYLPPREPTTETTMTIDDRFNGGDNEDDRPIWDLGNANEVTQRPSTTTAVIPTRRTRPPGV</sequence>
<protein>
    <submittedName>
        <fullName evidence="3">Uncharacterized protein</fullName>
    </submittedName>
</protein>
<dbReference type="Proteomes" id="UP000292052">
    <property type="component" value="Unassembled WGS sequence"/>
</dbReference>
<feature type="region of interest" description="Disordered" evidence="1">
    <location>
        <begin position="17"/>
        <end position="50"/>
    </location>
</feature>
<dbReference type="STRING" id="1661398.A0A482UZF7"/>
<evidence type="ECO:0000256" key="2">
    <source>
        <dbReference type="SAM" id="SignalP"/>
    </source>
</evidence>
<dbReference type="OrthoDB" id="6350087at2759"/>
<feature type="signal peptide" evidence="2">
    <location>
        <begin position="1"/>
        <end position="19"/>
    </location>
</feature>
<accession>A0A482UZF7</accession>
<dbReference type="EMBL" id="QDEB01135528">
    <property type="protein sequence ID" value="RZB38600.1"/>
    <property type="molecule type" value="Genomic_DNA"/>
</dbReference>
<feature type="non-terminal residue" evidence="3">
    <location>
        <position position="226"/>
    </location>
</feature>
<feature type="chain" id="PRO_5019825216" evidence="2">
    <location>
        <begin position="20"/>
        <end position="226"/>
    </location>
</feature>
<evidence type="ECO:0000313" key="3">
    <source>
        <dbReference type="EMBL" id="RZB38600.1"/>
    </source>
</evidence>
<comment type="caution">
    <text evidence="3">The sequence shown here is derived from an EMBL/GenBank/DDBJ whole genome shotgun (WGS) entry which is preliminary data.</text>
</comment>
<gene>
    <name evidence="3" type="ORF">BDFB_005500</name>
</gene>
<evidence type="ECO:0000256" key="1">
    <source>
        <dbReference type="SAM" id="MobiDB-lite"/>
    </source>
</evidence>
<feature type="region of interest" description="Disordered" evidence="1">
    <location>
        <begin position="165"/>
        <end position="196"/>
    </location>
</feature>
<proteinExistence type="predicted"/>
<keyword evidence="2" id="KW-0732">Signal</keyword>
<evidence type="ECO:0000313" key="4">
    <source>
        <dbReference type="Proteomes" id="UP000292052"/>
    </source>
</evidence>
<reference evidence="3 4" key="1">
    <citation type="submission" date="2017-03" db="EMBL/GenBank/DDBJ databases">
        <title>Genome of the blue death feigning beetle - Asbolus verrucosus.</title>
        <authorList>
            <person name="Rider S.D."/>
        </authorList>
    </citation>
    <scope>NUCLEOTIDE SEQUENCE [LARGE SCALE GENOMIC DNA]</scope>
    <source>
        <strain evidence="3">Butters</strain>
        <tissue evidence="3">Head and leg muscle</tissue>
    </source>
</reference>
<keyword evidence="4" id="KW-1185">Reference proteome</keyword>
<organism evidence="3 4">
    <name type="scientific">Asbolus verrucosus</name>
    <name type="common">Desert ironclad beetle</name>
    <dbReference type="NCBI Taxonomy" id="1661398"/>
    <lineage>
        <taxon>Eukaryota</taxon>
        <taxon>Metazoa</taxon>
        <taxon>Ecdysozoa</taxon>
        <taxon>Arthropoda</taxon>
        <taxon>Hexapoda</taxon>
        <taxon>Insecta</taxon>
        <taxon>Pterygota</taxon>
        <taxon>Neoptera</taxon>
        <taxon>Endopterygota</taxon>
        <taxon>Coleoptera</taxon>
        <taxon>Polyphaga</taxon>
        <taxon>Cucujiformia</taxon>
        <taxon>Tenebrionidae</taxon>
        <taxon>Pimeliinae</taxon>
        <taxon>Asbolus</taxon>
    </lineage>
</organism>
<feature type="region of interest" description="Disordered" evidence="1">
    <location>
        <begin position="207"/>
        <end position="226"/>
    </location>
</feature>